<organism evidence="2 3">
    <name type="scientific">Pararhizobium mangrovi</name>
    <dbReference type="NCBI Taxonomy" id="2590452"/>
    <lineage>
        <taxon>Bacteria</taxon>
        <taxon>Pseudomonadati</taxon>
        <taxon>Pseudomonadota</taxon>
        <taxon>Alphaproteobacteria</taxon>
        <taxon>Hyphomicrobiales</taxon>
        <taxon>Rhizobiaceae</taxon>
        <taxon>Rhizobium/Agrobacterium group</taxon>
        <taxon>Pararhizobium</taxon>
    </lineage>
</organism>
<dbReference type="AlphaFoldDB" id="A0A506TXT5"/>
<accession>A0A506TXT5</accession>
<dbReference type="Pfam" id="PF01738">
    <property type="entry name" value="DLH"/>
    <property type="match status" value="1"/>
</dbReference>
<dbReference type="EMBL" id="VHLH01000055">
    <property type="protein sequence ID" value="TPW25771.1"/>
    <property type="molecule type" value="Genomic_DNA"/>
</dbReference>
<dbReference type="RefSeq" id="WP_141168449.1">
    <property type="nucleotide sequence ID" value="NZ_VHLH01000055.1"/>
</dbReference>
<feature type="domain" description="Dienelactone hydrolase" evidence="1">
    <location>
        <begin position="13"/>
        <end position="217"/>
    </location>
</feature>
<dbReference type="InterPro" id="IPR051049">
    <property type="entry name" value="Dienelactone_hydrolase-like"/>
</dbReference>
<dbReference type="InterPro" id="IPR002925">
    <property type="entry name" value="Dienelactn_hydro"/>
</dbReference>
<dbReference type="GO" id="GO:0016787">
    <property type="term" value="F:hydrolase activity"/>
    <property type="evidence" value="ECO:0007669"/>
    <property type="project" value="UniProtKB-KW"/>
</dbReference>
<dbReference type="Proteomes" id="UP000320314">
    <property type="component" value="Unassembled WGS sequence"/>
</dbReference>
<dbReference type="Gene3D" id="3.40.50.1820">
    <property type="entry name" value="alpha/beta hydrolase"/>
    <property type="match status" value="1"/>
</dbReference>
<dbReference type="SUPFAM" id="SSF53474">
    <property type="entry name" value="alpha/beta-Hydrolases"/>
    <property type="match status" value="1"/>
</dbReference>
<name>A0A506TXT5_9HYPH</name>
<evidence type="ECO:0000313" key="3">
    <source>
        <dbReference type="Proteomes" id="UP000320314"/>
    </source>
</evidence>
<gene>
    <name evidence="2" type="ORF">FJU11_17955</name>
</gene>
<evidence type="ECO:0000313" key="2">
    <source>
        <dbReference type="EMBL" id="TPW25771.1"/>
    </source>
</evidence>
<comment type="caution">
    <text evidence="2">The sequence shown here is derived from an EMBL/GenBank/DDBJ whole genome shotgun (WGS) entry which is preliminary data.</text>
</comment>
<sequence length="219" mass="23695">MGQIVDLNDGSTGYLASSGKSDAPGIVVIQEWWGLQDQIKSVCDAYAEAGFDALAPALYAGAVVPYHDEEAAARQMDALHFPSATDVQVRAAAGYLQRPGRKIGLTGFCLGGIVSVLGAIRLDCFAAASCYYGLPAPEQGDPADVRIPIRGHFALADSWCTLSMVKEFEAGLDAAGKDHAFYIYDCDHGFFNPDIDEYDPKAATLAWQRDLAFWDEYLR</sequence>
<protein>
    <submittedName>
        <fullName evidence="2">Dienelactone hydrolase family protein</fullName>
    </submittedName>
</protein>
<dbReference type="PANTHER" id="PTHR46623:SF6">
    <property type="entry name" value="ALPHA_BETA-HYDROLASES SUPERFAMILY PROTEIN"/>
    <property type="match status" value="1"/>
</dbReference>
<dbReference type="InterPro" id="IPR029058">
    <property type="entry name" value="AB_hydrolase_fold"/>
</dbReference>
<reference evidence="2 3" key="1">
    <citation type="submission" date="2019-06" db="EMBL/GenBank/DDBJ databases">
        <authorList>
            <person name="Li M."/>
        </authorList>
    </citation>
    <scope>NUCLEOTIDE SEQUENCE [LARGE SCALE GENOMIC DNA]</scope>
    <source>
        <strain evidence="2 3">BGMRC6574</strain>
    </source>
</reference>
<dbReference type="PANTHER" id="PTHR46623">
    <property type="entry name" value="CARBOXYMETHYLENEBUTENOLIDASE-RELATED"/>
    <property type="match status" value="1"/>
</dbReference>
<keyword evidence="3" id="KW-1185">Reference proteome</keyword>
<dbReference type="OrthoDB" id="9771666at2"/>
<proteinExistence type="predicted"/>
<keyword evidence="2" id="KW-0378">Hydrolase</keyword>
<evidence type="ECO:0000259" key="1">
    <source>
        <dbReference type="Pfam" id="PF01738"/>
    </source>
</evidence>